<evidence type="ECO:0000313" key="2">
    <source>
        <dbReference type="Proteomes" id="UP000299102"/>
    </source>
</evidence>
<dbReference type="AlphaFoldDB" id="A0A4C1U0L2"/>
<organism evidence="1 2">
    <name type="scientific">Eumeta variegata</name>
    <name type="common">Bagworm moth</name>
    <name type="synonym">Eumeta japonica</name>
    <dbReference type="NCBI Taxonomy" id="151549"/>
    <lineage>
        <taxon>Eukaryota</taxon>
        <taxon>Metazoa</taxon>
        <taxon>Ecdysozoa</taxon>
        <taxon>Arthropoda</taxon>
        <taxon>Hexapoda</taxon>
        <taxon>Insecta</taxon>
        <taxon>Pterygota</taxon>
        <taxon>Neoptera</taxon>
        <taxon>Endopterygota</taxon>
        <taxon>Lepidoptera</taxon>
        <taxon>Glossata</taxon>
        <taxon>Ditrysia</taxon>
        <taxon>Tineoidea</taxon>
        <taxon>Psychidae</taxon>
        <taxon>Oiketicinae</taxon>
        <taxon>Eumeta</taxon>
    </lineage>
</organism>
<accession>A0A4C1U0L2</accession>
<comment type="caution">
    <text evidence="1">The sequence shown here is derived from an EMBL/GenBank/DDBJ whole genome shotgun (WGS) entry which is preliminary data.</text>
</comment>
<reference evidence="1 2" key="1">
    <citation type="journal article" date="2019" name="Commun. Biol.">
        <title>The bagworm genome reveals a unique fibroin gene that provides high tensile strength.</title>
        <authorList>
            <person name="Kono N."/>
            <person name="Nakamura H."/>
            <person name="Ohtoshi R."/>
            <person name="Tomita M."/>
            <person name="Numata K."/>
            <person name="Arakawa K."/>
        </authorList>
    </citation>
    <scope>NUCLEOTIDE SEQUENCE [LARGE SCALE GENOMIC DNA]</scope>
</reference>
<evidence type="ECO:0000313" key="1">
    <source>
        <dbReference type="EMBL" id="GBP19780.1"/>
    </source>
</evidence>
<proteinExistence type="predicted"/>
<name>A0A4C1U0L2_EUMVA</name>
<gene>
    <name evidence="1" type="ORF">EVAR_8940_1</name>
</gene>
<dbReference type="EMBL" id="BGZK01000111">
    <property type="protein sequence ID" value="GBP19780.1"/>
    <property type="molecule type" value="Genomic_DNA"/>
</dbReference>
<keyword evidence="2" id="KW-1185">Reference proteome</keyword>
<sequence>MFLCKYEEFRPEITTNTKRYGTITATRMRLIETCVARAQLGSGHLLFRALCARAPTPPQYRRAPLLRFNNINLLLMNAAQYRFCSSLYKVNISKRNDKKFRSSPEMRQVQR</sequence>
<dbReference type="Proteomes" id="UP000299102">
    <property type="component" value="Unassembled WGS sequence"/>
</dbReference>
<protein>
    <submittedName>
        <fullName evidence="1">Uncharacterized protein</fullName>
    </submittedName>
</protein>